<dbReference type="AlphaFoldDB" id="A0A9Q1EAK4"/>
<reference evidence="1" key="1">
    <citation type="journal article" date="2023" name="Science">
        <title>Genome structures resolve the early diversification of teleost fishes.</title>
        <authorList>
            <person name="Parey E."/>
            <person name="Louis A."/>
            <person name="Montfort J."/>
            <person name="Bouchez O."/>
            <person name="Roques C."/>
            <person name="Iampietro C."/>
            <person name="Lluch J."/>
            <person name="Castinel A."/>
            <person name="Donnadieu C."/>
            <person name="Desvignes T."/>
            <person name="Floi Bucao C."/>
            <person name="Jouanno E."/>
            <person name="Wen M."/>
            <person name="Mejri S."/>
            <person name="Dirks R."/>
            <person name="Jansen H."/>
            <person name="Henkel C."/>
            <person name="Chen W.J."/>
            <person name="Zahm M."/>
            <person name="Cabau C."/>
            <person name="Klopp C."/>
            <person name="Thompson A.W."/>
            <person name="Robinson-Rechavi M."/>
            <person name="Braasch I."/>
            <person name="Lecointre G."/>
            <person name="Bobe J."/>
            <person name="Postlethwait J.H."/>
            <person name="Berthelot C."/>
            <person name="Roest Crollius H."/>
            <person name="Guiguen Y."/>
        </authorList>
    </citation>
    <scope>NUCLEOTIDE SEQUENCE</scope>
    <source>
        <strain evidence="1">WJC10195</strain>
    </source>
</reference>
<sequence>MEVLAESFDPLLIGPRHSVLLVTPLSVHGTPKIAPFRRRWRREEKKLGEPKSTASLVCGRALRPPKMTHKRKSGAGRLKNADLSRNDILSWDPEWFLPLFGGDILNRHRRENNRTRTRRALLGNQLLFPSLVIISTDNAGKQN</sequence>
<dbReference type="EMBL" id="JAINUF010000021">
    <property type="protein sequence ID" value="KAJ8335230.1"/>
    <property type="molecule type" value="Genomic_DNA"/>
</dbReference>
<evidence type="ECO:0000313" key="2">
    <source>
        <dbReference type="Proteomes" id="UP001152622"/>
    </source>
</evidence>
<gene>
    <name evidence="1" type="ORF">SKAU_G00408690</name>
</gene>
<protein>
    <submittedName>
        <fullName evidence="1">Uncharacterized protein</fullName>
    </submittedName>
</protein>
<evidence type="ECO:0000313" key="1">
    <source>
        <dbReference type="EMBL" id="KAJ8335230.1"/>
    </source>
</evidence>
<name>A0A9Q1EAK4_SYNKA</name>
<dbReference type="Proteomes" id="UP001152622">
    <property type="component" value="Chromosome 21"/>
</dbReference>
<organism evidence="1 2">
    <name type="scientific">Synaphobranchus kaupii</name>
    <name type="common">Kaup's arrowtooth eel</name>
    <dbReference type="NCBI Taxonomy" id="118154"/>
    <lineage>
        <taxon>Eukaryota</taxon>
        <taxon>Metazoa</taxon>
        <taxon>Chordata</taxon>
        <taxon>Craniata</taxon>
        <taxon>Vertebrata</taxon>
        <taxon>Euteleostomi</taxon>
        <taxon>Actinopterygii</taxon>
        <taxon>Neopterygii</taxon>
        <taxon>Teleostei</taxon>
        <taxon>Anguilliformes</taxon>
        <taxon>Synaphobranchidae</taxon>
        <taxon>Synaphobranchus</taxon>
    </lineage>
</organism>
<accession>A0A9Q1EAK4</accession>
<comment type="caution">
    <text evidence="1">The sequence shown here is derived from an EMBL/GenBank/DDBJ whole genome shotgun (WGS) entry which is preliminary data.</text>
</comment>
<keyword evidence="2" id="KW-1185">Reference proteome</keyword>
<proteinExistence type="predicted"/>